<reference evidence="1" key="1">
    <citation type="submission" date="2021-03" db="EMBL/GenBank/DDBJ databases">
        <title>Genomic analysis provides insights into the functional capacity of soil bacteria communities inhabiting an altitudinal gradient in the Atacama Desert.</title>
        <authorList>
            <person name="Gonzalez M."/>
            <person name="Maldonado J."/>
            <person name="Maza F."/>
            <person name="Hodar C."/>
            <person name="Cortes M."/>
            <person name="Palma R."/>
            <person name="Andreani C."/>
            <person name="Gaete A."/>
            <person name="Vasquez-Dean J."/>
            <person name="Acuna V."/>
            <person name="Aguado M."/>
            <person name="Mandakovic D."/>
            <person name="Latorre M."/>
            <person name="Orellana A."/>
            <person name="Gutierrez R."/>
            <person name="Montecino M."/>
            <person name="Allende M."/>
            <person name="Maass A."/>
            <person name="Cambiazo V."/>
        </authorList>
    </citation>
    <scope>NUCLEOTIDE SEQUENCE</scope>
    <source>
        <strain evidence="1">ISL-25</strain>
    </source>
</reference>
<gene>
    <name evidence="1" type="ORF">J7E47_11780</name>
</gene>
<dbReference type="RefSeq" id="WP_214916229.1">
    <property type="nucleotide sequence ID" value="NZ_JAGGNX010000006.1"/>
</dbReference>
<proteinExistence type="predicted"/>
<protein>
    <recommendedName>
        <fullName evidence="3">YCII-related domain-containing protein</fullName>
    </recommendedName>
</protein>
<accession>A0A944DIY6</accession>
<dbReference type="EMBL" id="JAGGOB010000023">
    <property type="protein sequence ID" value="MBT2329399.1"/>
    <property type="molecule type" value="Genomic_DNA"/>
</dbReference>
<dbReference type="SUPFAM" id="SSF54909">
    <property type="entry name" value="Dimeric alpha+beta barrel"/>
    <property type="match status" value="1"/>
</dbReference>
<dbReference type="PANTHER" id="PTHR37828:SF1">
    <property type="entry name" value="YCII-RELATED DOMAIN-CONTAINING PROTEIN"/>
    <property type="match status" value="1"/>
</dbReference>
<dbReference type="Gene3D" id="3.30.70.1060">
    <property type="entry name" value="Dimeric alpha+beta barrel"/>
    <property type="match status" value="1"/>
</dbReference>
<evidence type="ECO:0000313" key="1">
    <source>
        <dbReference type="EMBL" id="MBT2329399.1"/>
    </source>
</evidence>
<dbReference type="PANTHER" id="PTHR37828">
    <property type="entry name" value="GSR2449 PROTEIN"/>
    <property type="match status" value="1"/>
</dbReference>
<evidence type="ECO:0008006" key="3">
    <source>
        <dbReference type="Google" id="ProtNLM"/>
    </source>
</evidence>
<dbReference type="Proteomes" id="UP000692896">
    <property type="component" value="Unassembled WGS sequence"/>
</dbReference>
<organism evidence="1 2">
    <name type="scientific">Pseudomonas fluorescens</name>
    <dbReference type="NCBI Taxonomy" id="294"/>
    <lineage>
        <taxon>Bacteria</taxon>
        <taxon>Pseudomonadati</taxon>
        <taxon>Pseudomonadota</taxon>
        <taxon>Gammaproteobacteria</taxon>
        <taxon>Pseudomonadales</taxon>
        <taxon>Pseudomonadaceae</taxon>
        <taxon>Pseudomonas</taxon>
    </lineage>
</organism>
<comment type="caution">
    <text evidence="1">The sequence shown here is derived from an EMBL/GenBank/DDBJ whole genome shotgun (WGS) entry which is preliminary data.</text>
</comment>
<dbReference type="AlphaFoldDB" id="A0A944DIY6"/>
<dbReference type="InterPro" id="IPR011008">
    <property type="entry name" value="Dimeric_a/b-barrel"/>
</dbReference>
<evidence type="ECO:0000313" key="2">
    <source>
        <dbReference type="Proteomes" id="UP000692896"/>
    </source>
</evidence>
<name>A0A944DIY6_PSEFL</name>
<sequence length="105" mass="11343">MYVVFLRFSAGRDQAGRLMQAHKDWLQRGFDEGVFLLAGSIQPQAGGMILASGVTLAQLEDRIGSDPFVAEDVVQAEIVAVTLSKADPRLAFLLSHQEADHTASS</sequence>